<name>A0A3P6FHJ6_BRAOL</name>
<proteinExistence type="predicted"/>
<organism evidence="1">
    <name type="scientific">Brassica oleracea</name>
    <name type="common">Wild cabbage</name>
    <dbReference type="NCBI Taxonomy" id="3712"/>
    <lineage>
        <taxon>Eukaryota</taxon>
        <taxon>Viridiplantae</taxon>
        <taxon>Streptophyta</taxon>
        <taxon>Embryophyta</taxon>
        <taxon>Tracheophyta</taxon>
        <taxon>Spermatophyta</taxon>
        <taxon>Magnoliopsida</taxon>
        <taxon>eudicotyledons</taxon>
        <taxon>Gunneridae</taxon>
        <taxon>Pentapetalae</taxon>
        <taxon>rosids</taxon>
        <taxon>malvids</taxon>
        <taxon>Brassicales</taxon>
        <taxon>Brassicaceae</taxon>
        <taxon>Brassiceae</taxon>
        <taxon>Brassica</taxon>
    </lineage>
</organism>
<dbReference type="EMBL" id="LR031877">
    <property type="protein sequence ID" value="VDD44985.1"/>
    <property type="molecule type" value="Genomic_DNA"/>
</dbReference>
<protein>
    <submittedName>
        <fullName evidence="1">Uncharacterized protein</fullName>
    </submittedName>
</protein>
<reference evidence="1" key="1">
    <citation type="submission" date="2018-11" db="EMBL/GenBank/DDBJ databases">
        <authorList>
            <consortium name="Genoscope - CEA"/>
            <person name="William W."/>
        </authorList>
    </citation>
    <scope>NUCLEOTIDE SEQUENCE</scope>
</reference>
<gene>
    <name evidence="1" type="ORF">BOLC5T32532H</name>
</gene>
<dbReference type="AlphaFoldDB" id="A0A3P6FHJ6"/>
<evidence type="ECO:0000313" key="1">
    <source>
        <dbReference type="EMBL" id="VDD44985.1"/>
    </source>
</evidence>
<sequence length="54" mass="6165">MRHVQQRRFQVKDDPVVLRALKGSGGFKCRLFSSLMQAICLALLGVRLDILSRH</sequence>
<accession>A0A3P6FHJ6</accession>